<accession>A0A223LHD2</accession>
<gene>
    <name evidence="1" type="ORF">RISINGSUN_36</name>
</gene>
<name>A0A223LHD2_9CAUD</name>
<dbReference type="Proteomes" id="UP000225553">
    <property type="component" value="Segment"/>
</dbReference>
<dbReference type="InterPro" id="IPR029052">
    <property type="entry name" value="Metallo-depent_PP-like"/>
</dbReference>
<evidence type="ECO:0000313" key="2">
    <source>
        <dbReference type="Proteomes" id="UP000225553"/>
    </source>
</evidence>
<dbReference type="SUPFAM" id="SSF56300">
    <property type="entry name" value="Metallo-dependent phosphatases"/>
    <property type="match status" value="1"/>
</dbReference>
<organism evidence="1 2">
    <name type="scientific">Erwinia phage vB_EamM_RisingSun</name>
    <dbReference type="NCBI Taxonomy" id="2026080"/>
    <lineage>
        <taxon>Viruses</taxon>
        <taxon>Duplodnaviria</taxon>
        <taxon>Heunggongvirae</taxon>
        <taxon>Uroviricota</taxon>
        <taxon>Caudoviricetes</taxon>
        <taxon>Chimalliviridae</taxon>
        <taxon>Risingsunvirus</taxon>
        <taxon>Risingsunvirus risingsun</taxon>
    </lineage>
</organism>
<reference evidence="2" key="1">
    <citation type="submission" date="2017-07" db="EMBL/GenBank/DDBJ databases">
        <authorList>
            <person name="Putnam M.J."/>
            <person name="Sharma R."/>
            <person name="Kruger J.L."/>
            <person name="Berg J.A."/>
            <person name="Payne A.M."/>
            <person name="Fajardo C.P."/>
            <person name="Breakwell D.P."/>
            <person name="Hope S."/>
            <person name="Grose J.H."/>
        </authorList>
    </citation>
    <scope>NUCLEOTIDE SEQUENCE [LARGE SCALE GENOMIC DNA]</scope>
</reference>
<dbReference type="EMBL" id="MF459646">
    <property type="protein sequence ID" value="ASU03634.1"/>
    <property type="molecule type" value="Genomic_DNA"/>
</dbReference>
<proteinExistence type="predicted"/>
<sequence>MLTKVKEAVSEALHGDAPVSNGPLKILWCSDQHCLHNKTPTEHILANLSRFFYVDNDLAKVDMIVFGGDFLDRLVEATDKNLMKVLGWIKVFLKKCEDHNVKVRFLEGTSSHDWGQPKHFEFAVPHEADVKYVDTLSVETFPEFNNLTMMYVPDNMGNRTPDEIWELALQVLNQAELKEVDLIAFHGGFYYQLPEKAWKHAHMESRWESIVKYGIFAGHIHIPSHKGKIYCSGSFDRIRHGEEHPKGGYIIELDNVADTFKATFYENKKALPYLTMWINKEMTAEDLVEKIHLFIRNHKLPPHSQIKIRNGNGAVVNPVVNILSTEYPKLGFSVENDSEDEAVIDKTLFDPNLYQGVTLDENNLFDALYAETQEKFNSLSLSREEVESVLKEFM</sequence>
<dbReference type="Gene3D" id="3.60.21.10">
    <property type="match status" value="1"/>
</dbReference>
<keyword evidence="2" id="KW-1185">Reference proteome</keyword>
<protein>
    <submittedName>
        <fullName evidence="1">Putative nuclease SbcCD, D subunit</fullName>
    </submittedName>
</protein>
<evidence type="ECO:0000313" key="1">
    <source>
        <dbReference type="EMBL" id="ASU03634.1"/>
    </source>
</evidence>
<dbReference type="OrthoDB" id="5080at10239"/>